<evidence type="ECO:0000313" key="2">
    <source>
        <dbReference type="Proteomes" id="UP000765509"/>
    </source>
</evidence>
<protein>
    <submittedName>
        <fullName evidence="1">Uncharacterized protein</fullName>
    </submittedName>
</protein>
<dbReference type="Proteomes" id="UP000765509">
    <property type="component" value="Unassembled WGS sequence"/>
</dbReference>
<sequence length="95" mass="11091">MIQTMKDVLRRFCPYSLEYKDHEGYTHYWITFLPAVQLAYNTSQHSTPGKSTSLVEKGWNPLFTVDHLKKNILTIHPTSKDFHDMCKKACDKVSK</sequence>
<dbReference type="InterPro" id="IPR036397">
    <property type="entry name" value="RNaseH_sf"/>
</dbReference>
<keyword evidence="2" id="KW-1185">Reference proteome</keyword>
<dbReference type="Gene3D" id="3.30.420.10">
    <property type="entry name" value="Ribonuclease H-like superfamily/Ribonuclease H"/>
    <property type="match status" value="1"/>
</dbReference>
<reference evidence="1" key="1">
    <citation type="submission" date="2021-03" db="EMBL/GenBank/DDBJ databases">
        <title>Draft genome sequence of rust myrtle Austropuccinia psidii MF-1, a brazilian biotype.</title>
        <authorList>
            <person name="Quecine M.C."/>
            <person name="Pachon D.M.R."/>
            <person name="Bonatelli M.L."/>
            <person name="Correr F.H."/>
            <person name="Franceschini L.M."/>
            <person name="Leite T.F."/>
            <person name="Margarido G.R.A."/>
            <person name="Almeida C.A."/>
            <person name="Ferrarezi J.A."/>
            <person name="Labate C.A."/>
        </authorList>
    </citation>
    <scope>NUCLEOTIDE SEQUENCE</scope>
    <source>
        <strain evidence="1">MF-1</strain>
    </source>
</reference>
<dbReference type="AlphaFoldDB" id="A0A9Q3BMQ4"/>
<name>A0A9Q3BMQ4_9BASI</name>
<evidence type="ECO:0000313" key="1">
    <source>
        <dbReference type="EMBL" id="MBW0468112.1"/>
    </source>
</evidence>
<accession>A0A9Q3BMQ4</accession>
<dbReference type="EMBL" id="AVOT02001770">
    <property type="protein sequence ID" value="MBW0468112.1"/>
    <property type="molecule type" value="Genomic_DNA"/>
</dbReference>
<organism evidence="1 2">
    <name type="scientific">Austropuccinia psidii MF-1</name>
    <dbReference type="NCBI Taxonomy" id="1389203"/>
    <lineage>
        <taxon>Eukaryota</taxon>
        <taxon>Fungi</taxon>
        <taxon>Dikarya</taxon>
        <taxon>Basidiomycota</taxon>
        <taxon>Pucciniomycotina</taxon>
        <taxon>Pucciniomycetes</taxon>
        <taxon>Pucciniales</taxon>
        <taxon>Sphaerophragmiaceae</taxon>
        <taxon>Austropuccinia</taxon>
    </lineage>
</organism>
<comment type="caution">
    <text evidence="1">The sequence shown here is derived from an EMBL/GenBank/DDBJ whole genome shotgun (WGS) entry which is preliminary data.</text>
</comment>
<proteinExistence type="predicted"/>
<gene>
    <name evidence="1" type="ORF">O181_007827</name>
</gene>
<dbReference type="GO" id="GO:0003676">
    <property type="term" value="F:nucleic acid binding"/>
    <property type="evidence" value="ECO:0007669"/>
    <property type="project" value="InterPro"/>
</dbReference>
<dbReference type="OrthoDB" id="3240190at2759"/>